<evidence type="ECO:0000256" key="1">
    <source>
        <dbReference type="ARBA" id="ARBA00023002"/>
    </source>
</evidence>
<dbReference type="NCBIfam" id="NF006133">
    <property type="entry name" value="PRK08278.1"/>
    <property type="match status" value="1"/>
</dbReference>
<organism evidence="2 3">
    <name type="scientific">Patella caerulea</name>
    <name type="common">Rayed Mediterranean limpet</name>
    <dbReference type="NCBI Taxonomy" id="87958"/>
    <lineage>
        <taxon>Eukaryota</taxon>
        <taxon>Metazoa</taxon>
        <taxon>Spiralia</taxon>
        <taxon>Lophotrochozoa</taxon>
        <taxon>Mollusca</taxon>
        <taxon>Gastropoda</taxon>
        <taxon>Patellogastropoda</taxon>
        <taxon>Patelloidea</taxon>
        <taxon>Patellidae</taxon>
        <taxon>Patella</taxon>
    </lineage>
</organism>
<sequence length="280" mass="30798">MKTALVIGASRGIGRQIALTLAKNGYNLCVAAKTSEDSEKLPGTIHTVTKEIQESGGNAIPVQCNARSESEIRQTVKTCIDHFGGLDVAVYNAGAILWNKVMETPFKRFDLMLDVNLRGAYVMLEEVLPYFTKKNSGKVIMVSPPIYSRFFKGKTPYSVSKIGVSILVQGLGLELKDTGVAVTSLWPATAIRAHVTDVLGVDKKIMRKPDIFADACLKIAQEESSRLNGQCLIDEDYLRSVGITDFTQYRCVPEHEPPRMMPLKFPSLKVAEEDTVTAKL</sequence>
<keyword evidence="3" id="KW-1185">Reference proteome</keyword>
<dbReference type="PANTHER" id="PTHR42808">
    <property type="entry name" value="HYDROXYSTEROID DEHYDROGENASE-LIKE PROTEIN 2"/>
    <property type="match status" value="1"/>
</dbReference>
<dbReference type="PANTHER" id="PTHR42808:SF4">
    <property type="entry name" value="SHORT CHAIN DEHYDROGENASE"/>
    <property type="match status" value="1"/>
</dbReference>
<proteinExistence type="predicted"/>
<evidence type="ECO:0000313" key="2">
    <source>
        <dbReference type="EMBL" id="KAK6174421.1"/>
    </source>
</evidence>
<dbReference type="AlphaFoldDB" id="A0AAN8JAW7"/>
<dbReference type="PROSITE" id="PS00061">
    <property type="entry name" value="ADH_SHORT"/>
    <property type="match status" value="1"/>
</dbReference>
<dbReference type="SUPFAM" id="SSF51735">
    <property type="entry name" value="NAD(P)-binding Rossmann-fold domains"/>
    <property type="match status" value="1"/>
</dbReference>
<keyword evidence="1" id="KW-0560">Oxidoreductase</keyword>
<dbReference type="EMBL" id="JAZGQO010000011">
    <property type="protein sequence ID" value="KAK6174421.1"/>
    <property type="molecule type" value="Genomic_DNA"/>
</dbReference>
<accession>A0AAN8JAW7</accession>
<dbReference type="InterPro" id="IPR051935">
    <property type="entry name" value="HSDL2"/>
</dbReference>
<dbReference type="GO" id="GO:0016491">
    <property type="term" value="F:oxidoreductase activity"/>
    <property type="evidence" value="ECO:0007669"/>
    <property type="project" value="UniProtKB-KW"/>
</dbReference>
<evidence type="ECO:0000313" key="3">
    <source>
        <dbReference type="Proteomes" id="UP001347796"/>
    </source>
</evidence>
<protein>
    <recommendedName>
        <fullName evidence="4">Hydroxysteroid dehydrogenase-like protein 2</fullName>
    </recommendedName>
</protein>
<dbReference type="Pfam" id="PF00106">
    <property type="entry name" value="adh_short"/>
    <property type="match status" value="1"/>
</dbReference>
<dbReference type="InterPro" id="IPR002347">
    <property type="entry name" value="SDR_fam"/>
</dbReference>
<reference evidence="2 3" key="1">
    <citation type="submission" date="2024-01" db="EMBL/GenBank/DDBJ databases">
        <title>The genome of the rayed Mediterranean limpet Patella caerulea (Linnaeus, 1758).</title>
        <authorList>
            <person name="Anh-Thu Weber A."/>
            <person name="Halstead-Nussloch G."/>
        </authorList>
    </citation>
    <scope>NUCLEOTIDE SEQUENCE [LARGE SCALE GENOMIC DNA]</scope>
    <source>
        <strain evidence="2">AATW-2023a</strain>
        <tissue evidence="2">Whole specimen</tissue>
    </source>
</reference>
<comment type="caution">
    <text evidence="2">The sequence shown here is derived from an EMBL/GenBank/DDBJ whole genome shotgun (WGS) entry which is preliminary data.</text>
</comment>
<dbReference type="Proteomes" id="UP001347796">
    <property type="component" value="Unassembled WGS sequence"/>
</dbReference>
<dbReference type="InterPro" id="IPR020904">
    <property type="entry name" value="Sc_DH/Rdtase_CS"/>
</dbReference>
<dbReference type="PRINTS" id="PR00081">
    <property type="entry name" value="GDHRDH"/>
</dbReference>
<dbReference type="Gene3D" id="3.40.50.720">
    <property type="entry name" value="NAD(P)-binding Rossmann-like Domain"/>
    <property type="match status" value="1"/>
</dbReference>
<name>A0AAN8JAW7_PATCE</name>
<gene>
    <name evidence="2" type="ORF">SNE40_017700</name>
</gene>
<evidence type="ECO:0008006" key="4">
    <source>
        <dbReference type="Google" id="ProtNLM"/>
    </source>
</evidence>
<dbReference type="InterPro" id="IPR036291">
    <property type="entry name" value="NAD(P)-bd_dom_sf"/>
</dbReference>